<keyword evidence="11" id="KW-0443">Lipid metabolism</keyword>
<protein>
    <recommendedName>
        <fullName evidence="14">Acyl carrier protein</fullName>
    </recommendedName>
</protein>
<keyword evidence="4" id="KW-0813">Transport</keyword>
<dbReference type="InterPro" id="IPR009081">
    <property type="entry name" value="PP-bd_ACP"/>
</dbReference>
<evidence type="ECO:0000256" key="11">
    <source>
        <dbReference type="ARBA" id="ARBA00023098"/>
    </source>
</evidence>
<organism evidence="16 17">
    <name type="scientific">Coemansia biformis</name>
    <dbReference type="NCBI Taxonomy" id="1286918"/>
    <lineage>
        <taxon>Eukaryota</taxon>
        <taxon>Fungi</taxon>
        <taxon>Fungi incertae sedis</taxon>
        <taxon>Zoopagomycota</taxon>
        <taxon>Kickxellomycotina</taxon>
        <taxon>Kickxellomycetes</taxon>
        <taxon>Kickxellales</taxon>
        <taxon>Kickxellaceae</taxon>
        <taxon>Coemansia</taxon>
    </lineage>
</organism>
<dbReference type="PANTHER" id="PTHR20863">
    <property type="entry name" value="ACYL CARRIER PROTEIN"/>
    <property type="match status" value="1"/>
</dbReference>
<dbReference type="PANTHER" id="PTHR20863:SF28">
    <property type="entry name" value="ACYL CARRIER PROTEIN, MITOCHONDRIAL"/>
    <property type="match status" value="1"/>
</dbReference>
<dbReference type="FunFam" id="1.10.1200.10:FF:000003">
    <property type="entry name" value="Acyl carrier protein"/>
    <property type="match status" value="1"/>
</dbReference>
<dbReference type="GO" id="GO:0000035">
    <property type="term" value="F:acyl binding"/>
    <property type="evidence" value="ECO:0007669"/>
    <property type="project" value="TreeGrafter"/>
</dbReference>
<evidence type="ECO:0000256" key="9">
    <source>
        <dbReference type="ARBA" id="ARBA00022946"/>
    </source>
</evidence>
<dbReference type="GO" id="GO:0099128">
    <property type="term" value="C:mitochondrial [2Fe-2S] assembly complex"/>
    <property type="evidence" value="ECO:0007669"/>
    <property type="project" value="UniProtKB-ARBA"/>
</dbReference>
<evidence type="ECO:0000256" key="6">
    <source>
        <dbReference type="ARBA" id="ARBA00022516"/>
    </source>
</evidence>
<proteinExistence type="inferred from homology"/>
<dbReference type="PROSITE" id="PS00012">
    <property type="entry name" value="PHOSPHOPANTETHEINE"/>
    <property type="match status" value="1"/>
</dbReference>
<comment type="function">
    <text evidence="14">Carrier of the growing fatty acid chain in fatty acid biosynthesis.</text>
</comment>
<dbReference type="Gene3D" id="1.10.1200.10">
    <property type="entry name" value="ACP-like"/>
    <property type="match status" value="1"/>
</dbReference>
<feature type="domain" description="Carrier" evidence="15">
    <location>
        <begin position="57"/>
        <end position="132"/>
    </location>
</feature>
<gene>
    <name evidence="16" type="primary">ACP2_2</name>
    <name evidence="16" type="ORF">LPJ61_006150</name>
</gene>
<keyword evidence="7" id="KW-0597">Phosphoprotein</keyword>
<comment type="caution">
    <text evidence="16">The sequence shown here is derived from an EMBL/GenBank/DDBJ whole genome shotgun (WGS) entry which is preliminary data.</text>
</comment>
<accession>A0A9W7XW87</accession>
<dbReference type="InterPro" id="IPR036736">
    <property type="entry name" value="ACP-like_sf"/>
</dbReference>
<evidence type="ECO:0000256" key="12">
    <source>
        <dbReference type="ARBA" id="ARBA00023128"/>
    </source>
</evidence>
<evidence type="ECO:0000256" key="7">
    <source>
        <dbReference type="ARBA" id="ARBA00022553"/>
    </source>
</evidence>
<dbReference type="AlphaFoldDB" id="A0A9W7XW87"/>
<keyword evidence="9" id="KW-0809">Transit peptide</keyword>
<dbReference type="GO" id="GO:0000036">
    <property type="term" value="F:acyl carrier activity"/>
    <property type="evidence" value="ECO:0007669"/>
    <property type="project" value="TreeGrafter"/>
</dbReference>
<sequence length="135" mass="14878">MFRLAALRLSAVRVAANARPAAASVPRVLAAACAARRIEVPRLAVRWYSAGGELTRDDIQERIYQVLQDFDKVKHDKISPVADFVKDLGLDSLDTVEVVMAIEEEFSVEIPDDEADNIASVKDAIEYIAGRKDAH</sequence>
<evidence type="ECO:0000256" key="4">
    <source>
        <dbReference type="ARBA" id="ARBA00022448"/>
    </source>
</evidence>
<comment type="similarity">
    <text evidence="3">Belongs to the acyl carrier protein (ACP) family.</text>
</comment>
<dbReference type="Pfam" id="PF00550">
    <property type="entry name" value="PP-binding"/>
    <property type="match status" value="1"/>
</dbReference>
<keyword evidence="17" id="KW-1185">Reference proteome</keyword>
<name>A0A9W7XW87_9FUNG</name>
<evidence type="ECO:0000256" key="14">
    <source>
        <dbReference type="RuleBase" id="RU000722"/>
    </source>
</evidence>
<dbReference type="PROSITE" id="PS50075">
    <property type="entry name" value="CARRIER"/>
    <property type="match status" value="1"/>
</dbReference>
<evidence type="ECO:0000313" key="16">
    <source>
        <dbReference type="EMBL" id="KAJ1720501.1"/>
    </source>
</evidence>
<dbReference type="InterPro" id="IPR006162">
    <property type="entry name" value="Ppantetheine_attach_site"/>
</dbReference>
<evidence type="ECO:0000259" key="15">
    <source>
        <dbReference type="PROSITE" id="PS50075"/>
    </source>
</evidence>
<evidence type="ECO:0000256" key="1">
    <source>
        <dbReference type="ARBA" id="ARBA00004173"/>
    </source>
</evidence>
<keyword evidence="8" id="KW-0276">Fatty acid metabolism</keyword>
<comment type="pathway">
    <text evidence="2">Lipid metabolism; fatty acid biosynthesis.</text>
</comment>
<dbReference type="HAMAP" id="MF_01217">
    <property type="entry name" value="Acyl_carrier"/>
    <property type="match status" value="1"/>
</dbReference>
<dbReference type="EMBL" id="JANBOI010002660">
    <property type="protein sequence ID" value="KAJ1720501.1"/>
    <property type="molecule type" value="Genomic_DNA"/>
</dbReference>
<dbReference type="SUPFAM" id="SSF47336">
    <property type="entry name" value="ACP-like"/>
    <property type="match status" value="1"/>
</dbReference>
<keyword evidence="10" id="KW-0249">Electron transport</keyword>
<keyword evidence="5 14" id="KW-0596">Phosphopantetheine</keyword>
<keyword evidence="13 14" id="KW-0275">Fatty acid biosynthesis</keyword>
<evidence type="ECO:0000256" key="3">
    <source>
        <dbReference type="ARBA" id="ARBA00010930"/>
    </source>
</evidence>
<dbReference type="OrthoDB" id="448946at2759"/>
<keyword evidence="6 14" id="KW-0444">Lipid biosynthesis</keyword>
<evidence type="ECO:0000313" key="17">
    <source>
        <dbReference type="Proteomes" id="UP001143981"/>
    </source>
</evidence>
<evidence type="ECO:0000256" key="10">
    <source>
        <dbReference type="ARBA" id="ARBA00022982"/>
    </source>
</evidence>
<evidence type="ECO:0000256" key="2">
    <source>
        <dbReference type="ARBA" id="ARBA00005194"/>
    </source>
</evidence>
<evidence type="ECO:0000256" key="13">
    <source>
        <dbReference type="ARBA" id="ARBA00023160"/>
    </source>
</evidence>
<evidence type="ECO:0000256" key="5">
    <source>
        <dbReference type="ARBA" id="ARBA00022450"/>
    </source>
</evidence>
<dbReference type="InterPro" id="IPR003231">
    <property type="entry name" value="ACP"/>
</dbReference>
<reference evidence="16" key="1">
    <citation type="submission" date="2022-07" db="EMBL/GenBank/DDBJ databases">
        <title>Phylogenomic reconstructions and comparative analyses of Kickxellomycotina fungi.</title>
        <authorList>
            <person name="Reynolds N.K."/>
            <person name="Stajich J.E."/>
            <person name="Barry K."/>
            <person name="Grigoriev I.V."/>
            <person name="Crous P."/>
            <person name="Smith M.E."/>
        </authorList>
    </citation>
    <scope>NUCLEOTIDE SEQUENCE</scope>
    <source>
        <strain evidence="16">BCRC 34381</strain>
    </source>
</reference>
<keyword evidence="12" id="KW-0496">Mitochondrion</keyword>
<dbReference type="Proteomes" id="UP001143981">
    <property type="component" value="Unassembled WGS sequence"/>
</dbReference>
<dbReference type="NCBIfam" id="NF002148">
    <property type="entry name" value="PRK00982.1-2"/>
    <property type="match status" value="1"/>
</dbReference>
<comment type="subcellular location">
    <subcellularLocation>
        <location evidence="1">Mitochondrion</location>
    </subcellularLocation>
</comment>
<dbReference type="NCBIfam" id="TIGR00517">
    <property type="entry name" value="acyl_carrier"/>
    <property type="match status" value="1"/>
</dbReference>
<evidence type="ECO:0000256" key="8">
    <source>
        <dbReference type="ARBA" id="ARBA00022832"/>
    </source>
</evidence>